<dbReference type="InterPro" id="IPR001005">
    <property type="entry name" value="SANT/Myb"/>
</dbReference>
<comment type="caution">
    <text evidence="3">The sequence shown here is derived from an EMBL/GenBank/DDBJ whole genome shotgun (WGS) entry which is preliminary data.</text>
</comment>
<keyword evidence="4" id="KW-1185">Reference proteome</keyword>
<evidence type="ECO:0000313" key="3">
    <source>
        <dbReference type="EMBL" id="PSL45841.1"/>
    </source>
</evidence>
<dbReference type="AlphaFoldDB" id="A0A2P8HI05"/>
<dbReference type="PROSITE" id="PS50090">
    <property type="entry name" value="MYB_LIKE"/>
    <property type="match status" value="1"/>
</dbReference>
<feature type="region of interest" description="Disordered" evidence="1">
    <location>
        <begin position="172"/>
        <end position="206"/>
    </location>
</feature>
<reference evidence="3 4" key="1">
    <citation type="submission" date="2018-03" db="EMBL/GenBank/DDBJ databases">
        <title>Genomic Encyclopedia of Type Strains, Phase III (KMG-III): the genomes of soil and plant-associated and newly described type strains.</title>
        <authorList>
            <person name="Whitman W."/>
        </authorList>
    </citation>
    <scope>NUCLEOTIDE SEQUENCE [LARGE SCALE GENOMIC DNA]</scope>
    <source>
        <strain evidence="3 4">CGMCC 1.07653</strain>
    </source>
</reference>
<dbReference type="Pfam" id="PF13921">
    <property type="entry name" value="Myb_DNA-bind_6"/>
    <property type="match status" value="1"/>
</dbReference>
<dbReference type="PANTHER" id="PTHR41302">
    <property type="entry name" value="PRESPORE-SPECIFIC TRANSCRIPTIONAL REGULATOR RSFA-RELATED"/>
    <property type="match status" value="1"/>
</dbReference>
<evidence type="ECO:0000313" key="4">
    <source>
        <dbReference type="Proteomes" id="UP000242310"/>
    </source>
</evidence>
<feature type="region of interest" description="Disordered" evidence="1">
    <location>
        <begin position="69"/>
        <end position="93"/>
    </location>
</feature>
<sequence>MTTKVRQDAWSHEDDVFLAETVLEHIRTGSTQLKAFDEVGDRMNRTSAACGFRWNAVVRPRYEAQVAEAKRERKRRKREAAETDTPFVKPKRKEAKVAPVSVERELSLDAIIQYLEELQQSSGGESDASARLEQAEAEREELKTELAELQEKYKQMENDYQMLMSLMNRAQQMMDGGSGEEPTPAQRIWLHGNTDPYESWEESSSS</sequence>
<proteinExistence type="predicted"/>
<dbReference type="EMBL" id="PYAV01000006">
    <property type="protein sequence ID" value="PSL45841.1"/>
    <property type="molecule type" value="Genomic_DNA"/>
</dbReference>
<gene>
    <name evidence="3" type="ORF">B0H94_10696</name>
</gene>
<dbReference type="PANTHER" id="PTHR41302:SF2">
    <property type="entry name" value="PRESPORE SPECIFIC TRANSCRIPTIONAL ACTIVATOR RSFA"/>
    <property type="match status" value="1"/>
</dbReference>
<accession>A0A2P8HI05</accession>
<dbReference type="Proteomes" id="UP000242310">
    <property type="component" value="Unassembled WGS sequence"/>
</dbReference>
<evidence type="ECO:0000259" key="2">
    <source>
        <dbReference type="PROSITE" id="PS50090"/>
    </source>
</evidence>
<organism evidence="3 4">
    <name type="scientific">Salsuginibacillus halophilus</name>
    <dbReference type="NCBI Taxonomy" id="517424"/>
    <lineage>
        <taxon>Bacteria</taxon>
        <taxon>Bacillati</taxon>
        <taxon>Bacillota</taxon>
        <taxon>Bacilli</taxon>
        <taxon>Bacillales</taxon>
        <taxon>Bacillaceae</taxon>
        <taxon>Salsuginibacillus</taxon>
    </lineage>
</organism>
<name>A0A2P8HI05_9BACI</name>
<evidence type="ECO:0000256" key="1">
    <source>
        <dbReference type="SAM" id="MobiDB-lite"/>
    </source>
</evidence>
<dbReference type="OrthoDB" id="2845592at2"/>
<feature type="domain" description="Myb-like" evidence="2">
    <location>
        <begin position="2"/>
        <end position="58"/>
    </location>
</feature>
<dbReference type="NCBIfam" id="TIGR02894">
    <property type="entry name" value="DNA_bind_RsfA"/>
    <property type="match status" value="1"/>
</dbReference>
<dbReference type="RefSeq" id="WP_106588516.1">
    <property type="nucleotide sequence ID" value="NZ_PYAV01000006.1"/>
</dbReference>
<dbReference type="Gene3D" id="1.10.287.2610">
    <property type="match status" value="1"/>
</dbReference>
<protein>
    <submittedName>
        <fullName evidence="3">Prespore-specific regulator</fullName>
    </submittedName>
</protein>
<dbReference type="InterPro" id="IPR014243">
    <property type="entry name" value="RsfA-like"/>
</dbReference>